<accession>A0A8J4XEY7</accession>
<feature type="compositionally biased region" description="Gly residues" evidence="1">
    <location>
        <begin position="42"/>
        <end position="56"/>
    </location>
</feature>
<dbReference type="Proteomes" id="UP000727407">
    <property type="component" value="Unassembled WGS sequence"/>
</dbReference>
<comment type="caution">
    <text evidence="2">The sequence shown here is derived from an EMBL/GenBank/DDBJ whole genome shotgun (WGS) entry which is preliminary data.</text>
</comment>
<dbReference type="EMBL" id="QNUK01000024">
    <property type="protein sequence ID" value="KAF5907218.1"/>
    <property type="molecule type" value="Genomic_DNA"/>
</dbReference>
<evidence type="ECO:0000256" key="1">
    <source>
        <dbReference type="SAM" id="MobiDB-lite"/>
    </source>
</evidence>
<feature type="compositionally biased region" description="Low complexity" evidence="1">
    <location>
        <begin position="16"/>
        <end position="32"/>
    </location>
</feature>
<dbReference type="AlphaFoldDB" id="A0A8J4XEY7"/>
<sequence length="56" mass="4936">MGNEASLEGGEGGSVLGVAAAPGSLSASPGSVQHIKPVNGAAAGGGAAMGTGAGMN</sequence>
<organism evidence="2 3">
    <name type="scientific">Clarias magur</name>
    <name type="common">Asian catfish</name>
    <name type="synonym">Macropteronotus magur</name>
    <dbReference type="NCBI Taxonomy" id="1594786"/>
    <lineage>
        <taxon>Eukaryota</taxon>
        <taxon>Metazoa</taxon>
        <taxon>Chordata</taxon>
        <taxon>Craniata</taxon>
        <taxon>Vertebrata</taxon>
        <taxon>Euteleostomi</taxon>
        <taxon>Actinopterygii</taxon>
        <taxon>Neopterygii</taxon>
        <taxon>Teleostei</taxon>
        <taxon>Ostariophysi</taxon>
        <taxon>Siluriformes</taxon>
        <taxon>Clariidae</taxon>
        <taxon>Clarias</taxon>
    </lineage>
</organism>
<gene>
    <name evidence="2" type="ORF">DAT39_003043</name>
</gene>
<feature type="non-terminal residue" evidence="2">
    <location>
        <position position="56"/>
    </location>
</feature>
<name>A0A8J4XEY7_CLAMG</name>
<proteinExistence type="predicted"/>
<evidence type="ECO:0000313" key="3">
    <source>
        <dbReference type="Proteomes" id="UP000727407"/>
    </source>
</evidence>
<keyword evidence="3" id="KW-1185">Reference proteome</keyword>
<feature type="region of interest" description="Disordered" evidence="1">
    <location>
        <begin position="1"/>
        <end position="56"/>
    </location>
</feature>
<evidence type="ECO:0000313" key="2">
    <source>
        <dbReference type="EMBL" id="KAF5907218.1"/>
    </source>
</evidence>
<reference evidence="2" key="1">
    <citation type="submission" date="2020-07" db="EMBL/GenBank/DDBJ databases">
        <title>Clarias magur genome sequencing, assembly and annotation.</title>
        <authorList>
            <person name="Kushwaha B."/>
            <person name="Kumar R."/>
            <person name="Das P."/>
            <person name="Joshi C.G."/>
            <person name="Kumar D."/>
            <person name="Nagpure N.S."/>
            <person name="Pandey M."/>
            <person name="Agarwal S."/>
            <person name="Srivastava S."/>
            <person name="Singh M."/>
            <person name="Sahoo L."/>
            <person name="Jayasankar P."/>
            <person name="Meher P.K."/>
            <person name="Koringa P.G."/>
            <person name="Iquebal M.A."/>
            <person name="Das S.P."/>
            <person name="Bit A."/>
            <person name="Patnaik S."/>
            <person name="Patel N."/>
            <person name="Shah T.M."/>
            <person name="Hinsu A."/>
            <person name="Jena J.K."/>
        </authorList>
    </citation>
    <scope>NUCLEOTIDE SEQUENCE</scope>
    <source>
        <strain evidence="2">CIFAMagur01</strain>
        <tissue evidence="2">Testis</tissue>
    </source>
</reference>
<protein>
    <submittedName>
        <fullName evidence="2">Protein bassoon-like isoform X1</fullName>
    </submittedName>
</protein>